<dbReference type="InterPro" id="IPR001507">
    <property type="entry name" value="ZP_dom"/>
</dbReference>
<dbReference type="Pfam" id="PF26562">
    <property type="entry name" value="Ig-like"/>
    <property type="match status" value="1"/>
</dbReference>
<reference evidence="5" key="1">
    <citation type="submission" date="2011-12" db="EMBL/GenBank/DDBJ databases">
        <title>The Draft Genome of Lepisosteus oculatus.</title>
        <authorList>
            <consortium name="The Broad Institute Genome Assembly &amp; Analysis Group"/>
            <consortium name="Computational R&amp;D Group"/>
            <consortium name="and Sequencing Platform"/>
            <person name="Di Palma F."/>
            <person name="Alfoldi J."/>
            <person name="Johnson J."/>
            <person name="Berlin A."/>
            <person name="Gnerre S."/>
            <person name="Jaffe D."/>
            <person name="MacCallum I."/>
            <person name="Young S."/>
            <person name="Walker B.J."/>
            <person name="Lander E.S."/>
            <person name="Lindblad-Toh K."/>
        </authorList>
    </citation>
    <scope>NUCLEOTIDE SEQUENCE [LARGE SCALE GENOMIC DNA]</scope>
</reference>
<dbReference type="Ensembl" id="ENSLOCT00000017234.1">
    <property type="protein sequence ID" value="ENSLOCP00000017203.1"/>
    <property type="gene ID" value="ENSLOCG00000013953.1"/>
</dbReference>
<dbReference type="Pfam" id="PF23344">
    <property type="entry name" value="ZP-N"/>
    <property type="match status" value="1"/>
</dbReference>
<keyword evidence="2" id="KW-0812">Transmembrane</keyword>
<proteinExistence type="predicted"/>
<dbReference type="Proteomes" id="UP000018468">
    <property type="component" value="Linkage group LG2"/>
</dbReference>
<reference evidence="4" key="2">
    <citation type="submission" date="2025-08" db="UniProtKB">
        <authorList>
            <consortium name="Ensembl"/>
        </authorList>
    </citation>
    <scope>IDENTIFICATION</scope>
</reference>
<dbReference type="AlphaFoldDB" id="W5N994"/>
<dbReference type="PROSITE" id="PS51034">
    <property type="entry name" value="ZP_2"/>
    <property type="match status" value="1"/>
</dbReference>
<dbReference type="HOGENOM" id="CLU_013112_1_1_1"/>
<dbReference type="STRING" id="7918.ENSLOCP00000017203"/>
<dbReference type="GeneTree" id="ENSGT00940000163503"/>
<dbReference type="Gene3D" id="2.60.40.4100">
    <property type="entry name" value="Zona pellucida, ZP-C domain"/>
    <property type="match status" value="1"/>
</dbReference>
<dbReference type="Pfam" id="PF00100">
    <property type="entry name" value="Zona_pellucida"/>
    <property type="match status" value="1"/>
</dbReference>
<sequence length="925" mass="104386">MAGTFKTECRDRYFWVSVKSSFIGEMFRFDIMDGARVRSLTEQEAAECGFTVVFNTPGDLIFRASFLACHVESKGDEEFWLGFWFVNVDDFGWETSYPFQMTCQPRSPWKPREIVCEENYMEVSVRKDSPAITHQGLSRTKWAAVFPSVEQALMSEWKVVFQVSGRAEQSMSPSEARALGYYFNSTCSRVLFRCPYSTILSETLEDEGIPVETVRATVFYKRQWMLLMFDVTTACPQNEATFDGTRLSWAVPQVLSPLIQDRRWFRDRGARVGVEGRLLENLTVQDRGIELSVRNGLMEVWIPFGAEGGYVTSRVIDNQYNRIYDIDLFFVHLWEDERGELTQHRCFRPLSSPYIPYTPILTNDTVPAEQIFTIILGGFYLDVSLQNLTVGGEDLTLAQARNRGFEITVTAFPNDTQAFILKVPFTDPLVSQEYVGGGFRRYTLTFNTTLLVKPQGEVFFYPATVVCDLKDIVLPRFEGICLDAAVRVLMYYGNPAGRWEAYIGERRLDWDVVDRDCILERHKTHFSIEIPLFSSSMTYEDLSLQGVVAKVEVRLVDTETWAVASMFVHRCTFPVGELLVCMPDGVMMVLAELSDPRPRIDPRQTTLLDPDCKPEETDATRALFRFRVNACGTIQMVEKGFLIYENEVRYTQKLFPTLDPMINRDSEYRLTIRCRYPANDTRSLAFRRAFTPLPAATPGNQSEPFLRGQRRPRDVPILRARFATDETFSSFHSTYPIPVALWGHLYLELELTDHPASSDRLLLWDCWATETPEAKGEPRLDLLSNGCPQGGDAYKVRVLPSHSSENASGPSSRLEIQVLPPEGNSATWRQAYFHCSALLCDSAGSVCYRACSPGQSEYGPDALSFSSPTAFVSAGPVQMVPAPACLCLAVEKPLSPTVLLVGVLLASAGVLLLSAVGAAVRVRSR</sequence>
<name>W5N994_LEPOC</name>
<evidence type="ECO:0000313" key="5">
    <source>
        <dbReference type="Proteomes" id="UP000018468"/>
    </source>
</evidence>
<dbReference type="InterPro" id="IPR042235">
    <property type="entry name" value="ZP-C_dom"/>
</dbReference>
<dbReference type="PANTHER" id="PTHR47130:SF1">
    <property type="entry name" value="ZP DOMAIN-CONTAINING PROTEIN"/>
    <property type="match status" value="1"/>
</dbReference>
<organism evidence="4 5">
    <name type="scientific">Lepisosteus oculatus</name>
    <name type="common">Spotted gar</name>
    <dbReference type="NCBI Taxonomy" id="7918"/>
    <lineage>
        <taxon>Eukaryota</taxon>
        <taxon>Metazoa</taxon>
        <taxon>Chordata</taxon>
        <taxon>Craniata</taxon>
        <taxon>Vertebrata</taxon>
        <taxon>Euteleostomi</taxon>
        <taxon>Actinopterygii</taxon>
        <taxon>Neopterygii</taxon>
        <taxon>Holostei</taxon>
        <taxon>Semionotiformes</taxon>
        <taxon>Lepisosteidae</taxon>
        <taxon>Lepisosteus</taxon>
    </lineage>
</organism>
<dbReference type="InterPro" id="IPR055356">
    <property type="entry name" value="ZP-N"/>
</dbReference>
<dbReference type="InterPro" id="IPR058876">
    <property type="entry name" value="Ig-like_ZP"/>
</dbReference>
<dbReference type="InParanoid" id="W5N994"/>
<keyword evidence="2" id="KW-1133">Transmembrane helix</keyword>
<reference evidence="4" key="3">
    <citation type="submission" date="2025-09" db="UniProtKB">
        <authorList>
            <consortium name="Ensembl"/>
        </authorList>
    </citation>
    <scope>IDENTIFICATION</scope>
</reference>
<keyword evidence="1" id="KW-1015">Disulfide bond</keyword>
<evidence type="ECO:0000256" key="2">
    <source>
        <dbReference type="SAM" id="Phobius"/>
    </source>
</evidence>
<dbReference type="Bgee" id="ENSLOCG00000013953">
    <property type="expression patterns" value="Expressed in ovary and 1 other cell type or tissue"/>
</dbReference>
<evidence type="ECO:0000256" key="1">
    <source>
        <dbReference type="ARBA" id="ARBA00023157"/>
    </source>
</evidence>
<dbReference type="EMBL" id="AHAT01029659">
    <property type="status" value="NOT_ANNOTATED_CDS"/>
    <property type="molecule type" value="Genomic_DNA"/>
</dbReference>
<feature type="transmembrane region" description="Helical" evidence="2">
    <location>
        <begin position="898"/>
        <end position="920"/>
    </location>
</feature>
<protein>
    <submittedName>
        <fullName evidence="4">Uncharacterized LOC102693000</fullName>
    </submittedName>
</protein>
<keyword evidence="5" id="KW-1185">Reference proteome</keyword>
<dbReference type="eggNOG" id="ENOG502QPVI">
    <property type="taxonomic scope" value="Eukaryota"/>
</dbReference>
<accession>W5N994</accession>
<dbReference type="PANTHER" id="PTHR47130">
    <property type="entry name" value="SI:DKEY-19B23.11-RELATED"/>
    <property type="match status" value="1"/>
</dbReference>
<evidence type="ECO:0000259" key="3">
    <source>
        <dbReference type="PROSITE" id="PS51034"/>
    </source>
</evidence>
<feature type="domain" description="ZP" evidence="3">
    <location>
        <begin position="580"/>
        <end position="854"/>
    </location>
</feature>
<dbReference type="SMART" id="SM00241">
    <property type="entry name" value="ZP"/>
    <property type="match status" value="1"/>
</dbReference>
<dbReference type="Gene3D" id="2.60.40.3210">
    <property type="entry name" value="Zona pellucida, ZP-N domain"/>
    <property type="match status" value="1"/>
</dbReference>
<keyword evidence="2" id="KW-0472">Membrane</keyword>
<dbReference type="InterPro" id="IPR055355">
    <property type="entry name" value="ZP-C"/>
</dbReference>
<evidence type="ECO:0000313" key="4">
    <source>
        <dbReference type="Ensembl" id="ENSLOCP00000017203.1"/>
    </source>
</evidence>